<comment type="caution">
    <text evidence="1">The sequence shown here is derived from an EMBL/GenBank/DDBJ whole genome shotgun (WGS) entry which is preliminary data.</text>
</comment>
<evidence type="ECO:0000313" key="1">
    <source>
        <dbReference type="EMBL" id="KKK73156.1"/>
    </source>
</evidence>
<feature type="non-terminal residue" evidence="1">
    <location>
        <position position="95"/>
    </location>
</feature>
<protein>
    <submittedName>
        <fullName evidence="1">Uncharacterized protein</fullName>
    </submittedName>
</protein>
<sequence>MQREETRVKNYLGNLERQVRPHNYKLIKEFIEKLKATPNEPGAKRQYTVLSRLKTIENILDKPLDQLKEEDLIKLNNAMREKGIESAKYYRRVLK</sequence>
<dbReference type="AlphaFoldDB" id="A0A0F9ALS4"/>
<name>A0A0F9ALS4_9ZZZZ</name>
<gene>
    <name evidence="1" type="ORF">LCGC14_2896680</name>
</gene>
<proteinExistence type="predicted"/>
<organism evidence="1">
    <name type="scientific">marine sediment metagenome</name>
    <dbReference type="NCBI Taxonomy" id="412755"/>
    <lineage>
        <taxon>unclassified sequences</taxon>
        <taxon>metagenomes</taxon>
        <taxon>ecological metagenomes</taxon>
    </lineage>
</organism>
<reference evidence="1" key="1">
    <citation type="journal article" date="2015" name="Nature">
        <title>Complex archaea that bridge the gap between prokaryotes and eukaryotes.</title>
        <authorList>
            <person name="Spang A."/>
            <person name="Saw J.H."/>
            <person name="Jorgensen S.L."/>
            <person name="Zaremba-Niedzwiedzka K."/>
            <person name="Martijn J."/>
            <person name="Lind A.E."/>
            <person name="van Eijk R."/>
            <person name="Schleper C."/>
            <person name="Guy L."/>
            <person name="Ettema T.J."/>
        </authorList>
    </citation>
    <scope>NUCLEOTIDE SEQUENCE</scope>
</reference>
<dbReference type="EMBL" id="LAZR01056915">
    <property type="protein sequence ID" value="KKK73156.1"/>
    <property type="molecule type" value="Genomic_DNA"/>
</dbReference>
<accession>A0A0F9ALS4</accession>